<organism evidence="1">
    <name type="scientific">viral metagenome</name>
    <dbReference type="NCBI Taxonomy" id="1070528"/>
    <lineage>
        <taxon>unclassified sequences</taxon>
        <taxon>metagenomes</taxon>
        <taxon>organismal metagenomes</taxon>
    </lineage>
</organism>
<reference evidence="1" key="1">
    <citation type="submission" date="2020-03" db="EMBL/GenBank/DDBJ databases">
        <title>The deep terrestrial virosphere.</title>
        <authorList>
            <person name="Holmfeldt K."/>
            <person name="Nilsson E."/>
            <person name="Simone D."/>
            <person name="Lopez-Fernandez M."/>
            <person name="Wu X."/>
            <person name="de Brujin I."/>
            <person name="Lundin D."/>
            <person name="Andersson A."/>
            <person name="Bertilsson S."/>
            <person name="Dopson M."/>
        </authorList>
    </citation>
    <scope>NUCLEOTIDE SEQUENCE</scope>
    <source>
        <strain evidence="1">MM415B04199</strain>
    </source>
</reference>
<proteinExistence type="predicted"/>
<sequence>MNDCIFTVEEFNLFIKGFIARLRELHYVPEDIGTLTATIGYIITGKVNEE</sequence>
<gene>
    <name evidence="1" type="ORF">MM415B04199_0010</name>
</gene>
<dbReference type="AlphaFoldDB" id="A0A6M3LLA1"/>
<protein>
    <submittedName>
        <fullName evidence="1">Uncharacterized protein</fullName>
    </submittedName>
</protein>
<name>A0A6M3LLA1_9ZZZZ</name>
<dbReference type="EMBL" id="MT143156">
    <property type="protein sequence ID" value="QJA93535.1"/>
    <property type="molecule type" value="Genomic_DNA"/>
</dbReference>
<accession>A0A6M3LLA1</accession>
<evidence type="ECO:0000313" key="1">
    <source>
        <dbReference type="EMBL" id="QJA93535.1"/>
    </source>
</evidence>